<protein>
    <submittedName>
        <fullName evidence="1">Uncharacterized protein</fullName>
    </submittedName>
</protein>
<dbReference type="EMBL" id="AZMM01017778">
    <property type="protein sequence ID" value="ETJ25517.1"/>
    <property type="molecule type" value="Genomic_DNA"/>
</dbReference>
<organism evidence="1">
    <name type="scientific">human gut metagenome</name>
    <dbReference type="NCBI Taxonomy" id="408170"/>
    <lineage>
        <taxon>unclassified sequences</taxon>
        <taxon>metagenomes</taxon>
        <taxon>organismal metagenomes</taxon>
    </lineage>
</organism>
<evidence type="ECO:0000313" key="1">
    <source>
        <dbReference type="EMBL" id="ETJ25517.1"/>
    </source>
</evidence>
<accession>W1X522</accession>
<sequence length="71" mass="7789">KYANTETDLMTVSSKLNAVNAAINGEAFDSNSCTAISVANKNKATLDDIYNASHWVTFIDPKVDLNFFKND</sequence>
<reference evidence="1" key="1">
    <citation type="submission" date="2013-12" db="EMBL/GenBank/DDBJ databases">
        <title>A Varibaculum cambriense genome reconstructed from a premature infant gut community with otherwise low bacterial novelty that shifts toward anaerobic metabolism during the third week of life.</title>
        <authorList>
            <person name="Brown C.T."/>
            <person name="Sharon I."/>
            <person name="Thomas B.C."/>
            <person name="Castelle C.J."/>
            <person name="Morowitz M.J."/>
            <person name="Banfield J.F."/>
        </authorList>
    </citation>
    <scope>NUCLEOTIDE SEQUENCE</scope>
</reference>
<feature type="non-terminal residue" evidence="1">
    <location>
        <position position="1"/>
    </location>
</feature>
<proteinExistence type="predicted"/>
<comment type="caution">
    <text evidence="1">The sequence shown here is derived from an EMBL/GenBank/DDBJ whole genome shotgun (WGS) entry which is preliminary data.</text>
</comment>
<name>W1X522_9ZZZZ</name>
<dbReference type="AlphaFoldDB" id="W1X522"/>
<gene>
    <name evidence="1" type="ORF">Q604_UNBC17778G0001</name>
</gene>
<feature type="non-terminal residue" evidence="1">
    <location>
        <position position="71"/>
    </location>
</feature>